<feature type="non-terminal residue" evidence="2">
    <location>
        <position position="64"/>
    </location>
</feature>
<keyword evidence="3" id="KW-1185">Reference proteome</keyword>
<reference evidence="2 3" key="1">
    <citation type="submission" date="2016-10" db="EMBL/GenBank/DDBJ databases">
        <authorList>
            <person name="de Groot N.N."/>
        </authorList>
    </citation>
    <scope>NUCLEOTIDE SEQUENCE [LARGE SCALE GENOMIC DNA]</scope>
    <source>
        <strain evidence="2 3">U95</strain>
    </source>
</reference>
<organism evidence="2 3">
    <name type="scientific">Epibacterium ulvae</name>
    <dbReference type="NCBI Taxonomy" id="1156985"/>
    <lineage>
        <taxon>Bacteria</taxon>
        <taxon>Pseudomonadati</taxon>
        <taxon>Pseudomonadota</taxon>
        <taxon>Alphaproteobacteria</taxon>
        <taxon>Rhodobacterales</taxon>
        <taxon>Roseobacteraceae</taxon>
        <taxon>Epibacterium</taxon>
    </lineage>
</organism>
<gene>
    <name evidence="1" type="ORF">SAMN04488118_107207</name>
    <name evidence="2" type="ORF">SAMN04488118_1101</name>
</gene>
<evidence type="ECO:0000313" key="2">
    <source>
        <dbReference type="EMBL" id="SCZ69971.1"/>
    </source>
</evidence>
<proteinExistence type="predicted"/>
<protein>
    <submittedName>
        <fullName evidence="2">Uncharacterized protein</fullName>
    </submittedName>
</protein>
<dbReference type="AlphaFoldDB" id="A0A1G5R990"/>
<accession>A0A1G5R990</accession>
<evidence type="ECO:0000313" key="1">
    <source>
        <dbReference type="EMBL" id="SCZ68259.1"/>
    </source>
</evidence>
<sequence length="64" mass="7107">MIFHPNMSAYYKQEVSNVMATLNSSERRTEASQHLRAMIDKVVLTPNEAGDELTIDLIGDLAGL</sequence>
<dbReference type="EMBL" id="FMWG01000010">
    <property type="protein sequence ID" value="SCZ69971.1"/>
    <property type="molecule type" value="Genomic_DNA"/>
</dbReference>
<evidence type="ECO:0000313" key="3">
    <source>
        <dbReference type="Proteomes" id="UP000198767"/>
    </source>
</evidence>
<dbReference type="EMBL" id="FMWG01000007">
    <property type="protein sequence ID" value="SCZ68259.1"/>
    <property type="molecule type" value="Genomic_DNA"/>
</dbReference>
<name>A0A1G5R990_9RHOB</name>
<dbReference type="Proteomes" id="UP000198767">
    <property type="component" value="Unassembled WGS sequence"/>
</dbReference>